<feature type="transmembrane region" description="Helical" evidence="1">
    <location>
        <begin position="21"/>
        <end position="39"/>
    </location>
</feature>
<sequence length="347" mass="39382">MALIQYSGNTMRNTASPTKALINNYSARFISFLLLIGLYQSVSVAQIDSLYIIPFEQKFSIQTSVSSKFLTLSQEYDAKSMRNFSLIPNTPVNIGLGFTWKNLSMSGSYGFQFLRDKSKGRTKSFDFQYHYYARKFVIDLFLQNYRGYNKLYEDDDENYIRASDVQITQYGAHGMYVFNNKKFSYKAAYNLSEKQIKSAGGFLLGGNVFQSRIRSDSTLTAVLPNNKKQFDNFQFGVNGGYGYTWVIKKNYFVAGSVTVGVNVGAERIDRFGKQKLEVYPNFFPRASAGYHAHDWSIGISVLTNSIAVQMSDEASTMLSSGTFQLTFVKRFNTHPKILNILPKNIVK</sequence>
<comment type="caution">
    <text evidence="2">The sequence shown here is derived from an EMBL/GenBank/DDBJ whole genome shotgun (WGS) entry which is preliminary data.</text>
</comment>
<organism evidence="2 3">
    <name type="scientific">Dysgonomonas alginatilytica</name>
    <dbReference type="NCBI Taxonomy" id="1605892"/>
    <lineage>
        <taxon>Bacteria</taxon>
        <taxon>Pseudomonadati</taxon>
        <taxon>Bacteroidota</taxon>
        <taxon>Bacteroidia</taxon>
        <taxon>Bacteroidales</taxon>
        <taxon>Dysgonomonadaceae</taxon>
        <taxon>Dysgonomonas</taxon>
    </lineage>
</organism>
<protein>
    <submittedName>
        <fullName evidence="2">Uncharacterized protein DUF4421</fullName>
    </submittedName>
</protein>
<evidence type="ECO:0000256" key="1">
    <source>
        <dbReference type="SAM" id="Phobius"/>
    </source>
</evidence>
<keyword evidence="1" id="KW-0472">Membrane</keyword>
<dbReference type="InterPro" id="IPR025535">
    <property type="entry name" value="DUF4421"/>
</dbReference>
<evidence type="ECO:0000313" key="3">
    <source>
        <dbReference type="Proteomes" id="UP000247973"/>
    </source>
</evidence>
<dbReference type="Pfam" id="PF14391">
    <property type="entry name" value="DUF4421"/>
    <property type="match status" value="1"/>
</dbReference>
<gene>
    <name evidence="2" type="ORF">CLV62_101428</name>
</gene>
<reference evidence="2 3" key="1">
    <citation type="submission" date="2018-03" db="EMBL/GenBank/DDBJ databases">
        <title>Genomic Encyclopedia of Archaeal and Bacterial Type Strains, Phase II (KMG-II): from individual species to whole genera.</title>
        <authorList>
            <person name="Goeker M."/>
        </authorList>
    </citation>
    <scope>NUCLEOTIDE SEQUENCE [LARGE SCALE GENOMIC DNA]</scope>
    <source>
        <strain evidence="2 3">DSM 100214</strain>
    </source>
</reference>
<dbReference type="AlphaFoldDB" id="A0A2V3PU69"/>
<keyword evidence="3" id="KW-1185">Reference proteome</keyword>
<dbReference type="Proteomes" id="UP000247973">
    <property type="component" value="Unassembled WGS sequence"/>
</dbReference>
<keyword evidence="1" id="KW-1133">Transmembrane helix</keyword>
<name>A0A2V3PU69_9BACT</name>
<proteinExistence type="predicted"/>
<keyword evidence="1" id="KW-0812">Transmembrane</keyword>
<evidence type="ECO:0000313" key="2">
    <source>
        <dbReference type="EMBL" id="PXV69159.1"/>
    </source>
</evidence>
<dbReference type="EMBL" id="QICL01000001">
    <property type="protein sequence ID" value="PXV69159.1"/>
    <property type="molecule type" value="Genomic_DNA"/>
</dbReference>
<accession>A0A2V3PU69</accession>